<evidence type="ECO:0000256" key="1">
    <source>
        <dbReference type="SAM" id="SignalP"/>
    </source>
</evidence>
<reference evidence="2" key="1">
    <citation type="journal article" date="2023" name="Mol. Phylogenet. Evol.">
        <title>Genome-scale phylogeny and comparative genomics of the fungal order Sordariales.</title>
        <authorList>
            <person name="Hensen N."/>
            <person name="Bonometti L."/>
            <person name="Westerberg I."/>
            <person name="Brannstrom I.O."/>
            <person name="Guillou S."/>
            <person name="Cros-Aarteil S."/>
            <person name="Calhoun S."/>
            <person name="Haridas S."/>
            <person name="Kuo A."/>
            <person name="Mondo S."/>
            <person name="Pangilinan J."/>
            <person name="Riley R."/>
            <person name="LaButti K."/>
            <person name="Andreopoulos B."/>
            <person name="Lipzen A."/>
            <person name="Chen C."/>
            <person name="Yan M."/>
            <person name="Daum C."/>
            <person name="Ng V."/>
            <person name="Clum A."/>
            <person name="Steindorff A."/>
            <person name="Ohm R.A."/>
            <person name="Martin F."/>
            <person name="Silar P."/>
            <person name="Natvig D.O."/>
            <person name="Lalanne C."/>
            <person name="Gautier V."/>
            <person name="Ament-Velasquez S.L."/>
            <person name="Kruys A."/>
            <person name="Hutchinson M.I."/>
            <person name="Powell A.J."/>
            <person name="Barry K."/>
            <person name="Miller A.N."/>
            <person name="Grigoriev I.V."/>
            <person name="Debuchy R."/>
            <person name="Gladieux P."/>
            <person name="Hiltunen Thoren M."/>
            <person name="Johannesson H."/>
        </authorList>
    </citation>
    <scope>NUCLEOTIDE SEQUENCE</scope>
    <source>
        <strain evidence="2">PSN293</strain>
    </source>
</reference>
<feature type="signal peptide" evidence="1">
    <location>
        <begin position="1"/>
        <end position="23"/>
    </location>
</feature>
<organism evidence="2 3">
    <name type="scientific">Rhypophila decipiens</name>
    <dbReference type="NCBI Taxonomy" id="261697"/>
    <lineage>
        <taxon>Eukaryota</taxon>
        <taxon>Fungi</taxon>
        <taxon>Dikarya</taxon>
        <taxon>Ascomycota</taxon>
        <taxon>Pezizomycotina</taxon>
        <taxon>Sordariomycetes</taxon>
        <taxon>Sordariomycetidae</taxon>
        <taxon>Sordariales</taxon>
        <taxon>Naviculisporaceae</taxon>
        <taxon>Rhypophila</taxon>
    </lineage>
</organism>
<accession>A0AAN7B6A7</accession>
<evidence type="ECO:0000313" key="3">
    <source>
        <dbReference type="Proteomes" id="UP001301769"/>
    </source>
</evidence>
<keyword evidence="3" id="KW-1185">Reference proteome</keyword>
<evidence type="ECO:0000313" key="2">
    <source>
        <dbReference type="EMBL" id="KAK4214356.1"/>
    </source>
</evidence>
<keyword evidence="1" id="KW-0732">Signal</keyword>
<dbReference type="AlphaFoldDB" id="A0AAN7B6A7"/>
<reference evidence="2" key="2">
    <citation type="submission" date="2023-05" db="EMBL/GenBank/DDBJ databases">
        <authorList>
            <consortium name="Lawrence Berkeley National Laboratory"/>
            <person name="Steindorff A."/>
            <person name="Hensen N."/>
            <person name="Bonometti L."/>
            <person name="Westerberg I."/>
            <person name="Brannstrom I.O."/>
            <person name="Guillou S."/>
            <person name="Cros-Aarteil S."/>
            <person name="Calhoun S."/>
            <person name="Haridas S."/>
            <person name="Kuo A."/>
            <person name="Mondo S."/>
            <person name="Pangilinan J."/>
            <person name="Riley R."/>
            <person name="Labutti K."/>
            <person name="Andreopoulos B."/>
            <person name="Lipzen A."/>
            <person name="Chen C."/>
            <person name="Yanf M."/>
            <person name="Daum C."/>
            <person name="Ng V."/>
            <person name="Clum A."/>
            <person name="Ohm R."/>
            <person name="Martin F."/>
            <person name="Silar P."/>
            <person name="Natvig D."/>
            <person name="Lalanne C."/>
            <person name="Gautier V."/>
            <person name="Ament-Velasquez S.L."/>
            <person name="Kruys A."/>
            <person name="Hutchinson M.I."/>
            <person name="Powell A.J."/>
            <person name="Barry K."/>
            <person name="Miller A.N."/>
            <person name="Grigoriev I.V."/>
            <person name="Debuchy R."/>
            <person name="Gladieux P."/>
            <person name="Thoren M.H."/>
            <person name="Johannesson H."/>
        </authorList>
    </citation>
    <scope>NUCLEOTIDE SEQUENCE</scope>
    <source>
        <strain evidence="2">PSN293</strain>
    </source>
</reference>
<name>A0AAN7B6A7_9PEZI</name>
<protein>
    <recommendedName>
        <fullName evidence="4">Late sexual development protein</fullName>
    </recommendedName>
</protein>
<dbReference type="Proteomes" id="UP001301769">
    <property type="component" value="Unassembled WGS sequence"/>
</dbReference>
<gene>
    <name evidence="2" type="ORF">QBC37DRAFT_284137</name>
</gene>
<evidence type="ECO:0008006" key="4">
    <source>
        <dbReference type="Google" id="ProtNLM"/>
    </source>
</evidence>
<sequence>MLTRAAVVLSFLFTLKTLTLTSAEPFSFPLENGFPFPSDAALEELFTRAGGNFTNAPLAPRFDDDSLTSWKLQAFNEFMEVAFFTQLIANITKKVPGYELESSSRDYILDTLKVIQAQEEMHAYNANDAVRYFTNGSHIFPCTYDFPVSSFAEAVSFAQTFTDMYIGLLANIQQRTAKSLGSDSNSIIYVLAQALGQEGQQSGWFRSLQRKPPSAEPFLTSSTREFVFSWLQRFIVPGSCPNMVNIPLRVIPRLELVSVVDRKEDDNKVVKLVAPGVVDPKSQRVAFVNGALVPTVVPFRVVEKKAASSCRKNKTPGLMEQMPGLDLGLQGYGGNTDQRSFSAEEGGGTRSCIESTEVEAVLPYAHNVMHGMILAAIVEKGATFITAEDVTGQTLYGPAVIELS</sequence>
<comment type="caution">
    <text evidence="2">The sequence shown here is derived from an EMBL/GenBank/DDBJ whole genome shotgun (WGS) entry which is preliminary data.</text>
</comment>
<proteinExistence type="predicted"/>
<feature type="chain" id="PRO_5042962754" description="Late sexual development protein" evidence="1">
    <location>
        <begin position="24"/>
        <end position="404"/>
    </location>
</feature>
<dbReference type="Pfam" id="PF13668">
    <property type="entry name" value="Ferritin_2"/>
    <property type="match status" value="1"/>
</dbReference>
<dbReference type="EMBL" id="MU858095">
    <property type="protein sequence ID" value="KAK4214356.1"/>
    <property type="molecule type" value="Genomic_DNA"/>
</dbReference>